<dbReference type="Gene3D" id="3.60.15.10">
    <property type="entry name" value="Ribonuclease Z/Hydroxyacylglutathione hydrolase-like"/>
    <property type="match status" value="1"/>
</dbReference>
<dbReference type="Pfam" id="PF00753">
    <property type="entry name" value="Lactamase_B"/>
    <property type="match status" value="1"/>
</dbReference>
<dbReference type="PANTHER" id="PTHR42951:SF22">
    <property type="entry name" value="METALLO BETA-LACTAMASE SUPERFAMILY LIPOPROTEIN"/>
    <property type="match status" value="1"/>
</dbReference>
<evidence type="ECO:0000313" key="2">
    <source>
        <dbReference type="EMBL" id="MFK4754445.1"/>
    </source>
</evidence>
<evidence type="ECO:0000313" key="3">
    <source>
        <dbReference type="Proteomes" id="UP001620597"/>
    </source>
</evidence>
<keyword evidence="3" id="KW-1185">Reference proteome</keyword>
<proteinExistence type="predicted"/>
<dbReference type="InterPro" id="IPR001279">
    <property type="entry name" value="Metallo-B-lactamas"/>
</dbReference>
<reference evidence="2 3" key="1">
    <citation type="submission" date="2024-03" db="EMBL/GenBank/DDBJ databases">
        <title>High-quality draft genome sequence of Oceanobacter sp. wDCs-4.</title>
        <authorList>
            <person name="Dong C."/>
        </authorList>
    </citation>
    <scope>NUCLEOTIDE SEQUENCE [LARGE SCALE GENOMIC DNA]</scope>
    <source>
        <strain evidence="3">wDCs-4</strain>
    </source>
</reference>
<protein>
    <submittedName>
        <fullName evidence="2">MBL fold metallo-hydrolase</fullName>
    </submittedName>
</protein>
<dbReference type="RefSeq" id="WP_416207304.1">
    <property type="nucleotide sequence ID" value="NZ_JBBKTX010000031.1"/>
</dbReference>
<dbReference type="InterPro" id="IPR037482">
    <property type="entry name" value="ST1585_MBL-fold"/>
</dbReference>
<evidence type="ECO:0000259" key="1">
    <source>
        <dbReference type="SMART" id="SM00849"/>
    </source>
</evidence>
<dbReference type="CDD" id="cd07726">
    <property type="entry name" value="ST1585-like_MBL-fold"/>
    <property type="match status" value="1"/>
</dbReference>
<dbReference type="EMBL" id="JBBKTX010000031">
    <property type="protein sequence ID" value="MFK4754445.1"/>
    <property type="molecule type" value="Genomic_DNA"/>
</dbReference>
<sequence length="328" mass="36008">MTTITTNLPTPYPPAIVHPHGIWQLDADYVTPGVASVYVIRQGERLAIIETGTAYTVPHILDHIAALGLTPEQVDYVIPTHVHLDHAAGAGKLMAECPNARLVIHPRGAAHMIDPSKLEAGTRAVYGDERYDSLYGALIPIAAERVIEAADAFTLDFNGRTLTFLDTQGHAKHHFCVLDSGSNSIFTGDTFGVSYRMFDNDAGENLLFVTTTPIHFDPEAMRASILRLAGLKPECMYLTHYGAIRPTEHNVQQLLDSLDTVVAIAEQQQTPVEGRLQRITDSLAAWLLERVQQVNPAFDITLAKQWLATDANLNAQGLEVWLTKKSQA</sequence>
<dbReference type="PANTHER" id="PTHR42951">
    <property type="entry name" value="METALLO-BETA-LACTAMASE DOMAIN-CONTAINING"/>
    <property type="match status" value="1"/>
</dbReference>
<name>A0ABW8NN74_9GAMM</name>
<organism evidence="2 3">
    <name type="scientific">Oceanobacter antarcticus</name>
    <dbReference type="NCBI Taxonomy" id="3133425"/>
    <lineage>
        <taxon>Bacteria</taxon>
        <taxon>Pseudomonadati</taxon>
        <taxon>Pseudomonadota</taxon>
        <taxon>Gammaproteobacteria</taxon>
        <taxon>Oceanospirillales</taxon>
        <taxon>Oceanospirillaceae</taxon>
        <taxon>Oceanobacter</taxon>
    </lineage>
</organism>
<comment type="caution">
    <text evidence="2">The sequence shown here is derived from an EMBL/GenBank/DDBJ whole genome shotgun (WGS) entry which is preliminary data.</text>
</comment>
<dbReference type="SUPFAM" id="SSF56281">
    <property type="entry name" value="Metallo-hydrolase/oxidoreductase"/>
    <property type="match status" value="1"/>
</dbReference>
<accession>A0ABW8NN74</accession>
<feature type="domain" description="Metallo-beta-lactamase" evidence="1">
    <location>
        <begin position="34"/>
        <end position="240"/>
    </location>
</feature>
<dbReference type="Proteomes" id="UP001620597">
    <property type="component" value="Unassembled WGS sequence"/>
</dbReference>
<gene>
    <name evidence="2" type="ORF">WG929_18725</name>
</gene>
<dbReference type="SMART" id="SM00849">
    <property type="entry name" value="Lactamase_B"/>
    <property type="match status" value="1"/>
</dbReference>
<dbReference type="InterPro" id="IPR036866">
    <property type="entry name" value="RibonucZ/Hydroxyglut_hydro"/>
</dbReference>
<dbReference type="InterPro" id="IPR050855">
    <property type="entry name" value="NDM-1-like"/>
</dbReference>